<dbReference type="Pfam" id="PF17784">
    <property type="entry name" value="Sulfotransfer_4"/>
    <property type="match status" value="1"/>
</dbReference>
<accession>A0AAW0REC8</accession>
<reference evidence="2 3" key="1">
    <citation type="submission" date="2023-01" db="EMBL/GenBank/DDBJ databases">
        <title>Analysis of 21 Apiospora genomes using comparative genomics revels a genus with tremendous synthesis potential of carbohydrate active enzymes and secondary metabolites.</title>
        <authorList>
            <person name="Sorensen T."/>
        </authorList>
    </citation>
    <scope>NUCLEOTIDE SEQUENCE [LARGE SCALE GENOMIC DNA]</scope>
    <source>
        <strain evidence="2 3">CBS 117206</strain>
    </source>
</reference>
<dbReference type="Gene3D" id="3.40.50.300">
    <property type="entry name" value="P-loop containing nucleotide triphosphate hydrolases"/>
    <property type="match status" value="1"/>
</dbReference>
<dbReference type="EMBL" id="JAQQWP010000001">
    <property type="protein sequence ID" value="KAK8133292.1"/>
    <property type="molecule type" value="Genomic_DNA"/>
</dbReference>
<evidence type="ECO:0000313" key="3">
    <source>
        <dbReference type="Proteomes" id="UP001392437"/>
    </source>
</evidence>
<dbReference type="PANTHER" id="PTHR36978:SF4">
    <property type="entry name" value="P-LOOP CONTAINING NUCLEOSIDE TRIPHOSPHATE HYDROLASE PROTEIN"/>
    <property type="match status" value="1"/>
</dbReference>
<dbReference type="InterPro" id="IPR027417">
    <property type="entry name" value="P-loop_NTPase"/>
</dbReference>
<name>A0AAW0REC8_9PEZI</name>
<keyword evidence="3" id="KW-1185">Reference proteome</keyword>
<feature type="transmembrane region" description="Helical" evidence="1">
    <location>
        <begin position="265"/>
        <end position="283"/>
    </location>
</feature>
<evidence type="ECO:0000256" key="1">
    <source>
        <dbReference type="SAM" id="Phobius"/>
    </source>
</evidence>
<dbReference type="AlphaFoldDB" id="A0AAW0REC8"/>
<dbReference type="InterPro" id="IPR040632">
    <property type="entry name" value="Sulfotransfer_4"/>
</dbReference>
<evidence type="ECO:0008006" key="4">
    <source>
        <dbReference type="Google" id="ProtNLM"/>
    </source>
</evidence>
<sequence length="287" mass="32211">MPSLVKATSNLRQVSLGTDPRTRKRTVPMQVLSLGFSRTGTSSMEAALEILGYGPVTHGRHIIFNVLDLEMVSEGLKAKYDPENASCKPFGRKEFDQLIGEYRAVTDGPFCHFGPELMAAYPEAKVILVERPLDSWYGSFGNTVCNIPFRHRLQDRLVNFLNPDLARQRRASDAMFGAVFNAHSQEEMRAHCRDVYQQHYLDIRKAARPGQILEYTVDSGWEPLCKFLGKPVPDVPFPHINEGAEFQGRITNYRFMFVMRAVEKLSLAAVGIGAAVAALRYMGLVNL</sequence>
<dbReference type="PANTHER" id="PTHR36978">
    <property type="entry name" value="P-LOOP CONTAINING NUCLEOTIDE TRIPHOSPHATE HYDROLASE"/>
    <property type="match status" value="1"/>
</dbReference>
<dbReference type="Proteomes" id="UP001392437">
    <property type="component" value="Unassembled WGS sequence"/>
</dbReference>
<evidence type="ECO:0000313" key="2">
    <source>
        <dbReference type="EMBL" id="KAK8133292.1"/>
    </source>
</evidence>
<gene>
    <name evidence="2" type="ORF">PG999_001465</name>
</gene>
<comment type="caution">
    <text evidence="2">The sequence shown here is derived from an EMBL/GenBank/DDBJ whole genome shotgun (WGS) entry which is preliminary data.</text>
</comment>
<keyword evidence="1" id="KW-0812">Transmembrane</keyword>
<proteinExistence type="predicted"/>
<keyword evidence="1" id="KW-0472">Membrane</keyword>
<dbReference type="SUPFAM" id="SSF52540">
    <property type="entry name" value="P-loop containing nucleoside triphosphate hydrolases"/>
    <property type="match status" value="1"/>
</dbReference>
<organism evidence="2 3">
    <name type="scientific">Apiospora kogelbergensis</name>
    <dbReference type="NCBI Taxonomy" id="1337665"/>
    <lineage>
        <taxon>Eukaryota</taxon>
        <taxon>Fungi</taxon>
        <taxon>Dikarya</taxon>
        <taxon>Ascomycota</taxon>
        <taxon>Pezizomycotina</taxon>
        <taxon>Sordariomycetes</taxon>
        <taxon>Xylariomycetidae</taxon>
        <taxon>Amphisphaeriales</taxon>
        <taxon>Apiosporaceae</taxon>
        <taxon>Apiospora</taxon>
    </lineage>
</organism>
<keyword evidence="1" id="KW-1133">Transmembrane helix</keyword>
<protein>
    <recommendedName>
        <fullName evidence="4">Sulfotransferase family protein</fullName>
    </recommendedName>
</protein>